<organism evidence="2 3">
    <name type="scientific">Synaphobranchus kaupii</name>
    <name type="common">Kaup's arrowtooth eel</name>
    <dbReference type="NCBI Taxonomy" id="118154"/>
    <lineage>
        <taxon>Eukaryota</taxon>
        <taxon>Metazoa</taxon>
        <taxon>Chordata</taxon>
        <taxon>Craniata</taxon>
        <taxon>Vertebrata</taxon>
        <taxon>Euteleostomi</taxon>
        <taxon>Actinopterygii</taxon>
        <taxon>Neopterygii</taxon>
        <taxon>Teleostei</taxon>
        <taxon>Anguilliformes</taxon>
        <taxon>Synaphobranchidae</taxon>
        <taxon>Synaphobranchus</taxon>
    </lineage>
</organism>
<reference evidence="2" key="1">
    <citation type="journal article" date="2023" name="Science">
        <title>Genome structures resolve the early diversification of teleost fishes.</title>
        <authorList>
            <person name="Parey E."/>
            <person name="Louis A."/>
            <person name="Montfort J."/>
            <person name="Bouchez O."/>
            <person name="Roques C."/>
            <person name="Iampietro C."/>
            <person name="Lluch J."/>
            <person name="Castinel A."/>
            <person name="Donnadieu C."/>
            <person name="Desvignes T."/>
            <person name="Floi Bucao C."/>
            <person name="Jouanno E."/>
            <person name="Wen M."/>
            <person name="Mejri S."/>
            <person name="Dirks R."/>
            <person name="Jansen H."/>
            <person name="Henkel C."/>
            <person name="Chen W.J."/>
            <person name="Zahm M."/>
            <person name="Cabau C."/>
            <person name="Klopp C."/>
            <person name="Thompson A.W."/>
            <person name="Robinson-Rechavi M."/>
            <person name="Braasch I."/>
            <person name="Lecointre G."/>
            <person name="Bobe J."/>
            <person name="Postlethwait J.H."/>
            <person name="Berthelot C."/>
            <person name="Roest Crollius H."/>
            <person name="Guiguen Y."/>
        </authorList>
    </citation>
    <scope>NUCLEOTIDE SEQUENCE</scope>
    <source>
        <strain evidence="2">WJC10195</strain>
    </source>
</reference>
<gene>
    <name evidence="2" type="ORF">SKAU_G00092230</name>
</gene>
<sequence length="90" mass="9540">MTSFPVAGCYFKITRLGEPITEVIAVTSLGSTSSVSPAARSVPGRRYTLLQRREEVTGSPRQALSRDDRARLTASPAPPGNVEGKLIPAA</sequence>
<comment type="caution">
    <text evidence="2">The sequence shown here is derived from an EMBL/GenBank/DDBJ whole genome shotgun (WGS) entry which is preliminary data.</text>
</comment>
<evidence type="ECO:0000256" key="1">
    <source>
        <dbReference type="SAM" id="MobiDB-lite"/>
    </source>
</evidence>
<dbReference type="Proteomes" id="UP001152622">
    <property type="component" value="Chromosome 3"/>
</dbReference>
<evidence type="ECO:0000313" key="3">
    <source>
        <dbReference type="Proteomes" id="UP001152622"/>
    </source>
</evidence>
<name>A0A9Q1J4F5_SYNKA</name>
<keyword evidence="3" id="KW-1185">Reference proteome</keyword>
<accession>A0A9Q1J4F5</accession>
<dbReference type="EMBL" id="JAINUF010000003">
    <property type="protein sequence ID" value="KAJ8369195.1"/>
    <property type="molecule type" value="Genomic_DNA"/>
</dbReference>
<protein>
    <submittedName>
        <fullName evidence="2">Uncharacterized protein</fullName>
    </submittedName>
</protein>
<feature type="region of interest" description="Disordered" evidence="1">
    <location>
        <begin position="50"/>
        <end position="90"/>
    </location>
</feature>
<proteinExistence type="predicted"/>
<evidence type="ECO:0000313" key="2">
    <source>
        <dbReference type="EMBL" id="KAJ8369195.1"/>
    </source>
</evidence>
<dbReference type="AlphaFoldDB" id="A0A9Q1J4F5"/>